<comment type="caution">
    <text evidence="2">The sequence shown here is derived from an EMBL/GenBank/DDBJ whole genome shotgun (WGS) entry which is preliminary data.</text>
</comment>
<dbReference type="GeneID" id="87931303"/>
<feature type="region of interest" description="Disordered" evidence="1">
    <location>
        <begin position="425"/>
        <end position="447"/>
    </location>
</feature>
<evidence type="ECO:0000313" key="2">
    <source>
        <dbReference type="EMBL" id="KAK4666985.1"/>
    </source>
</evidence>
<dbReference type="Proteomes" id="UP001326199">
    <property type="component" value="Unassembled WGS sequence"/>
</dbReference>
<keyword evidence="3" id="KW-1185">Reference proteome</keyword>
<reference evidence="2 3" key="1">
    <citation type="journal article" date="2023" name="bioRxiv">
        <title>High-quality genome assemblies of four members of thePodospora anserinaspecies complex.</title>
        <authorList>
            <person name="Ament-Velasquez S.L."/>
            <person name="Vogan A.A."/>
            <person name="Wallerman O."/>
            <person name="Hartmann F."/>
            <person name="Gautier V."/>
            <person name="Silar P."/>
            <person name="Giraud T."/>
            <person name="Johannesson H."/>
        </authorList>
    </citation>
    <scope>NUCLEOTIDE SEQUENCE [LARGE SCALE GENOMIC DNA]</scope>
    <source>
        <strain evidence="2 3">CBS 411.78</strain>
    </source>
</reference>
<evidence type="ECO:0008006" key="4">
    <source>
        <dbReference type="Google" id="ProtNLM"/>
    </source>
</evidence>
<organism evidence="2 3">
    <name type="scientific">Podospora pseudopauciseta</name>
    <dbReference type="NCBI Taxonomy" id="2093780"/>
    <lineage>
        <taxon>Eukaryota</taxon>
        <taxon>Fungi</taxon>
        <taxon>Dikarya</taxon>
        <taxon>Ascomycota</taxon>
        <taxon>Pezizomycotina</taxon>
        <taxon>Sordariomycetes</taxon>
        <taxon>Sordariomycetidae</taxon>
        <taxon>Sordariales</taxon>
        <taxon>Podosporaceae</taxon>
        <taxon>Podospora</taxon>
    </lineage>
</organism>
<gene>
    <name evidence="2" type="ORF">QC763_305120</name>
</gene>
<evidence type="ECO:0000313" key="3">
    <source>
        <dbReference type="Proteomes" id="UP001326199"/>
    </source>
</evidence>
<proteinExistence type="predicted"/>
<protein>
    <recommendedName>
        <fullName evidence="4">GIY-YIG domain-containing protein</fullName>
    </recommendedName>
</protein>
<sequence>MPSLLRAFQLGCESYISSASFRKPTVLLASPSFGRWNHGHMTMRYRTGHTAGMPQDEDGPFAPEEREKIRRLLQQGYGLSDVFRLEDHISRRSRMVFDAMVEEDKELASLVRKRKRGKWSDEEKEHLIKLTNNRRRIDIESIARQIGRGPGAIRYQLRLMAKEKSAELGNDTVYLSAALLDKALGKEKQSILEARMCQIIDRLLEEGDATTQWRTILSAKSAEAWVATILALIPTPVKHILAAPRPPTAADWRSLAWQDTSLFGVYAWVLKRGRGSGLNPLRVEDYVYIGSATKYAHGLSGRALQHREGRYWESGPRLSDRIKQRGLSRITGHFATLLVMEPASSKIEDIIKAQELVVFTEAIFTIWFGALTETESAGVTDRAGQHRRLHSLSPWVHTQRFNYRGLCSHNPLRLDLEPRGGTCSSCPMENTEPRQSGPVADNRATEG</sequence>
<dbReference type="RefSeq" id="XP_062766951.1">
    <property type="nucleotide sequence ID" value="XM_062910960.1"/>
</dbReference>
<name>A0ABR0HFX1_9PEZI</name>
<evidence type="ECO:0000256" key="1">
    <source>
        <dbReference type="SAM" id="MobiDB-lite"/>
    </source>
</evidence>
<dbReference type="EMBL" id="JAFFHB010000004">
    <property type="protein sequence ID" value="KAK4666985.1"/>
    <property type="molecule type" value="Genomic_DNA"/>
</dbReference>
<accession>A0ABR0HFX1</accession>